<evidence type="ECO:0000313" key="4">
    <source>
        <dbReference type="EMBL" id="KAK5053293.1"/>
    </source>
</evidence>
<dbReference type="InterPro" id="IPR027417">
    <property type="entry name" value="P-loop_NTPase"/>
</dbReference>
<reference evidence="4 5" key="1">
    <citation type="submission" date="2023-08" db="EMBL/GenBank/DDBJ databases">
        <title>Black Yeasts Isolated from many extreme environments.</title>
        <authorList>
            <person name="Coleine C."/>
            <person name="Stajich J.E."/>
            <person name="Selbmann L."/>
        </authorList>
    </citation>
    <scope>NUCLEOTIDE SEQUENCE [LARGE SCALE GENOMIC DNA]</scope>
    <source>
        <strain evidence="4 5">CCFEE 5792</strain>
    </source>
</reference>
<dbReference type="InterPro" id="IPR056693">
    <property type="entry name" value="DUF7791"/>
</dbReference>
<dbReference type="GeneID" id="89970479"/>
<keyword evidence="1" id="KW-0677">Repeat</keyword>
<dbReference type="PANTHER" id="PTHR10039:SF5">
    <property type="entry name" value="NACHT DOMAIN-CONTAINING PROTEIN"/>
    <property type="match status" value="1"/>
</dbReference>
<name>A0AAV9NAT5_9EURO</name>
<keyword evidence="5" id="KW-1185">Reference proteome</keyword>
<dbReference type="EMBL" id="JAVRRD010000012">
    <property type="protein sequence ID" value="KAK5053293.1"/>
    <property type="molecule type" value="Genomic_DNA"/>
</dbReference>
<dbReference type="Pfam" id="PF24883">
    <property type="entry name" value="NPHP3_N"/>
    <property type="match status" value="1"/>
</dbReference>
<evidence type="ECO:0000256" key="1">
    <source>
        <dbReference type="ARBA" id="ARBA00022737"/>
    </source>
</evidence>
<dbReference type="Pfam" id="PF25053">
    <property type="entry name" value="DUF7791"/>
    <property type="match status" value="1"/>
</dbReference>
<feature type="domain" description="DUF7791" evidence="3">
    <location>
        <begin position="464"/>
        <end position="542"/>
    </location>
</feature>
<protein>
    <recommendedName>
        <fullName evidence="6">NACHT domain-containing protein</fullName>
    </recommendedName>
</protein>
<feature type="domain" description="Nephrocystin 3-like N-terminal" evidence="2">
    <location>
        <begin position="166"/>
        <end position="354"/>
    </location>
</feature>
<dbReference type="Proteomes" id="UP001358417">
    <property type="component" value="Unassembled WGS sequence"/>
</dbReference>
<dbReference type="InterPro" id="IPR056884">
    <property type="entry name" value="NPHP3-like_N"/>
</dbReference>
<dbReference type="PANTHER" id="PTHR10039">
    <property type="entry name" value="AMELOGENIN"/>
    <property type="match status" value="1"/>
</dbReference>
<accession>A0AAV9NAT5</accession>
<evidence type="ECO:0000259" key="3">
    <source>
        <dbReference type="Pfam" id="PF25053"/>
    </source>
</evidence>
<sequence length="543" mass="62899">MASKRNGEAVSMVLPSMKHDNSVANPPLESMITKEVRHILTNISQKSTKADLFSSTASTSSNKNILTDMEELIHKVADSNMDTGDISRTIDKIRNTYARALRTMSERLEDSISARSHDLVTLADKVDKLTRMMESETMPQRKVLDRLYYAQMDERRNRVSRAHLKTFQWLFRHKSEDDTLWDDFLGWLFSLDTHTMYWIRGKAGSRKSTLMRELDQKIAQQRDFHEWTIGSEALHASSYLWNAGSVEQKSLTGLLLSLVHQLFQQRADLVEHSVTSNRWQIASERGVALRNWSDDELKQVLKTFARQACPDAKILFLVDGLDEYDGDDQERLSMIAFLEALAAEDGVKICVSSRPWVIYKDAFKFCPQLWLEELTKGDISLYVHDHLLGSQLFRVQQQRYPKLLTNIADEIIQKAAGVFLWVRLVVQELLKRLRDGAFAAELLKQLHAIPPDLDDYFMRMMETIDQRYRQDASIMLQIALHRMDFTFDQTNPDSKHVAGPDLLLLHLKYLDDEEAPNFVNSKDFRPLRYDDDEEVSFWIETLD</sequence>
<dbReference type="RefSeq" id="XP_064706735.1">
    <property type="nucleotide sequence ID" value="XM_064845881.1"/>
</dbReference>
<evidence type="ECO:0008006" key="6">
    <source>
        <dbReference type="Google" id="ProtNLM"/>
    </source>
</evidence>
<evidence type="ECO:0000259" key="2">
    <source>
        <dbReference type="Pfam" id="PF24883"/>
    </source>
</evidence>
<dbReference type="AlphaFoldDB" id="A0AAV9NAT5"/>
<gene>
    <name evidence="4" type="ORF">LTR84_002267</name>
</gene>
<comment type="caution">
    <text evidence="4">The sequence shown here is derived from an EMBL/GenBank/DDBJ whole genome shotgun (WGS) entry which is preliminary data.</text>
</comment>
<dbReference type="Gene3D" id="3.40.50.300">
    <property type="entry name" value="P-loop containing nucleotide triphosphate hydrolases"/>
    <property type="match status" value="1"/>
</dbReference>
<dbReference type="SUPFAM" id="SSF52540">
    <property type="entry name" value="P-loop containing nucleoside triphosphate hydrolases"/>
    <property type="match status" value="1"/>
</dbReference>
<proteinExistence type="predicted"/>
<organism evidence="4 5">
    <name type="scientific">Exophiala bonariae</name>
    <dbReference type="NCBI Taxonomy" id="1690606"/>
    <lineage>
        <taxon>Eukaryota</taxon>
        <taxon>Fungi</taxon>
        <taxon>Dikarya</taxon>
        <taxon>Ascomycota</taxon>
        <taxon>Pezizomycotina</taxon>
        <taxon>Eurotiomycetes</taxon>
        <taxon>Chaetothyriomycetidae</taxon>
        <taxon>Chaetothyriales</taxon>
        <taxon>Herpotrichiellaceae</taxon>
        <taxon>Exophiala</taxon>
    </lineage>
</organism>
<evidence type="ECO:0000313" key="5">
    <source>
        <dbReference type="Proteomes" id="UP001358417"/>
    </source>
</evidence>